<protein>
    <submittedName>
        <fullName evidence="2">Glyoxalase/bleomycin resistance protein/dioxygenase</fullName>
    </submittedName>
</protein>
<keyword evidence="3" id="KW-1185">Reference proteome</keyword>
<dbReference type="AlphaFoldDB" id="G7VHJ8"/>
<feature type="domain" description="VOC" evidence="1">
    <location>
        <begin position="31"/>
        <end position="140"/>
    </location>
</feature>
<dbReference type="BioCyc" id="PSP1104324:GJSN-1845-MONOMER"/>
<evidence type="ECO:0000313" key="3">
    <source>
        <dbReference type="Proteomes" id="UP000005867"/>
    </source>
</evidence>
<dbReference type="InterPro" id="IPR029068">
    <property type="entry name" value="Glyas_Bleomycin-R_OHBP_Dase"/>
</dbReference>
<dbReference type="PANTHER" id="PTHR43279:SF1">
    <property type="entry name" value="CATECHOL-2,3-DIOXYGENASE"/>
    <property type="match status" value="1"/>
</dbReference>
<dbReference type="KEGG" id="pyr:P186_1887"/>
<gene>
    <name evidence="2" type="ORF">P186_1887</name>
</gene>
<dbReference type="Proteomes" id="UP000005867">
    <property type="component" value="Chromosome"/>
</dbReference>
<evidence type="ECO:0000259" key="1">
    <source>
        <dbReference type="PROSITE" id="PS51819"/>
    </source>
</evidence>
<name>G7VHJ8_9CREN</name>
<dbReference type="InterPro" id="IPR004360">
    <property type="entry name" value="Glyas_Fos-R_dOase_dom"/>
</dbReference>
<dbReference type="PROSITE" id="PS51819">
    <property type="entry name" value="VOC"/>
    <property type="match status" value="1"/>
</dbReference>
<dbReference type="Pfam" id="PF00903">
    <property type="entry name" value="Glyoxalase"/>
    <property type="match status" value="2"/>
</dbReference>
<dbReference type="eggNOG" id="arCOG06106">
    <property type="taxonomic scope" value="Archaea"/>
</dbReference>
<dbReference type="STRING" id="1104324.P186_1887"/>
<dbReference type="Gene3D" id="3.10.180.10">
    <property type="entry name" value="2,3-Dihydroxybiphenyl 1,2-Dioxygenase, domain 1"/>
    <property type="match status" value="2"/>
</dbReference>
<keyword evidence="2" id="KW-0223">Dioxygenase</keyword>
<dbReference type="InterPro" id="IPR037523">
    <property type="entry name" value="VOC_core"/>
</dbReference>
<organism evidence="2 3">
    <name type="scientific">Pyrobaculum ferrireducens</name>
    <dbReference type="NCBI Taxonomy" id="1104324"/>
    <lineage>
        <taxon>Archaea</taxon>
        <taxon>Thermoproteota</taxon>
        <taxon>Thermoprotei</taxon>
        <taxon>Thermoproteales</taxon>
        <taxon>Thermoproteaceae</taxon>
        <taxon>Pyrobaculum</taxon>
    </lineage>
</organism>
<accession>G7VHJ8</accession>
<proteinExistence type="predicted"/>
<reference evidence="2 3" key="1">
    <citation type="journal article" date="2012" name="J. Bacteriol.">
        <title>Complete genome sequence of strain 1860, a crenarchaeon of the genus pyrobaculum able to grow with various electron acceptors.</title>
        <authorList>
            <person name="Mardanov A.V."/>
            <person name="Gumerov V.M."/>
            <person name="Slobodkina G.B."/>
            <person name="Beletsky A.V."/>
            <person name="Bonch-Osmolovskaya E.A."/>
            <person name="Ravin N.V."/>
            <person name="Skryabin K.G."/>
        </authorList>
    </citation>
    <scope>NUCLEOTIDE SEQUENCE [LARGE SCALE GENOMIC DNA]</scope>
    <source>
        <strain evidence="2 3">1860</strain>
    </source>
</reference>
<dbReference type="EMBL" id="CP003098">
    <property type="protein sequence ID" value="AET33289.1"/>
    <property type="molecule type" value="Genomic_DNA"/>
</dbReference>
<keyword evidence="2" id="KW-0560">Oxidoreductase</keyword>
<sequence>MNGVGRALKPAAACWPCSSFKFITPLPNFYVLRSAVLAVSSIRDAAEFYGRILGLETKMVGDVLCVGDCVLRLVEGEARHPEGSYVYHVALRLRDRRALGAVLKRVLEFEEVVDGFADHLVSESIYVRDFDGIGVELYVDKPKEAWPRMPDGGVAMDTLPLDVKSLLREAGGAPGEVELGHIHMRTIDVEKAEKFYGAIGFKTTYRWRGAVFMACGDYHHHLAFNSWPLPQPRRGRGLLEIHLGMEICAVDPLGVKIVGRL</sequence>
<dbReference type="GO" id="GO:0051213">
    <property type="term" value="F:dioxygenase activity"/>
    <property type="evidence" value="ECO:0007669"/>
    <property type="project" value="UniProtKB-KW"/>
</dbReference>
<dbReference type="HOGENOM" id="CLU_059557_0_1_2"/>
<dbReference type="PANTHER" id="PTHR43279">
    <property type="entry name" value="CATECHOL-2,3-DIOXYGENASE"/>
    <property type="match status" value="1"/>
</dbReference>
<dbReference type="SUPFAM" id="SSF54593">
    <property type="entry name" value="Glyoxalase/Bleomycin resistance protein/Dihydroxybiphenyl dioxygenase"/>
    <property type="match status" value="2"/>
</dbReference>
<evidence type="ECO:0000313" key="2">
    <source>
        <dbReference type="EMBL" id="AET33289.1"/>
    </source>
</evidence>